<accession>A0A1R1PLE4</accession>
<keyword evidence="2" id="KW-1185">Reference proteome</keyword>
<comment type="caution">
    <text evidence="1">The sequence shown here is derived from an EMBL/GenBank/DDBJ whole genome shotgun (WGS) entry which is preliminary data.</text>
</comment>
<sequence>MSKFFLTSSNDKLINRGQPYGSAYNINTINRSTPNVNIEAKLDGEKYFPAVTSTSRHTDIDGGGKMNFYEKPGAIEHVSVQKSQEGIEHHVDIDNKLNRKPDFAQRRSTISESNHGICKGKKSITNYNDTVASIKNGNDSLPVADTLSPKTHDQTCKGIHIRIRQDSKLERDESYDAGNENSLAIPSTIRCNQAEPIFPENGSHNHIDRTMKKRVKVSFDEFLKNTSDSGCFESNLYKTSSPLHLDVTNNPDFEQTPGDSIERSDLISTQILNSDSEPLVDTMRSDSTENEIVNRLVSPKSKVYRDVERASVHFRDNSQGVQALPTTSNGVFVHEMSTANSSYGSKIACYKQDNSKLQTNEPTFYNFSVCTEETDPIQTTFNNKNQLDVQLNRGYKPLNISPSTPEAFWDVDFPET</sequence>
<reference evidence="2" key="1">
    <citation type="submission" date="2017-01" db="EMBL/GenBank/DDBJ databases">
        <authorList>
            <person name="Wang Y."/>
            <person name="White M."/>
            <person name="Kvist S."/>
            <person name="Moncalvo J.-M."/>
        </authorList>
    </citation>
    <scope>NUCLEOTIDE SEQUENCE [LARGE SCALE GENOMIC DNA]</scope>
    <source>
        <strain evidence="2">COL-18-3</strain>
    </source>
</reference>
<organism evidence="1 2">
    <name type="scientific">Zancudomyces culisetae</name>
    <name type="common">Gut fungus</name>
    <name type="synonym">Smittium culisetae</name>
    <dbReference type="NCBI Taxonomy" id="1213189"/>
    <lineage>
        <taxon>Eukaryota</taxon>
        <taxon>Fungi</taxon>
        <taxon>Fungi incertae sedis</taxon>
        <taxon>Zoopagomycota</taxon>
        <taxon>Kickxellomycotina</taxon>
        <taxon>Harpellomycetes</taxon>
        <taxon>Harpellales</taxon>
        <taxon>Legeriomycetaceae</taxon>
        <taxon>Zancudomyces</taxon>
    </lineage>
</organism>
<dbReference type="EMBL" id="LSSK01000832">
    <property type="protein sequence ID" value="OMH81753.1"/>
    <property type="molecule type" value="Genomic_DNA"/>
</dbReference>
<protein>
    <submittedName>
        <fullName evidence="1">Uncharacterized protein</fullName>
    </submittedName>
</protein>
<dbReference type="Proteomes" id="UP000188320">
    <property type="component" value="Unassembled WGS sequence"/>
</dbReference>
<proteinExistence type="predicted"/>
<gene>
    <name evidence="1" type="ORF">AX774_g4789</name>
</gene>
<name>A0A1R1PLE4_ZANCU</name>
<evidence type="ECO:0000313" key="2">
    <source>
        <dbReference type="Proteomes" id="UP000188320"/>
    </source>
</evidence>
<dbReference type="AlphaFoldDB" id="A0A1R1PLE4"/>
<evidence type="ECO:0000313" key="1">
    <source>
        <dbReference type="EMBL" id="OMH81753.1"/>
    </source>
</evidence>